<feature type="region of interest" description="Disordered" evidence="1">
    <location>
        <begin position="1"/>
        <end position="101"/>
    </location>
</feature>
<dbReference type="AlphaFoldDB" id="A0A255EGY4"/>
<evidence type="ECO:0000256" key="2">
    <source>
        <dbReference type="SAM" id="Phobius"/>
    </source>
</evidence>
<feature type="domain" description="YdbS-like PH" evidence="3">
    <location>
        <begin position="156"/>
        <end position="233"/>
    </location>
</feature>
<keyword evidence="2" id="KW-1133">Transmembrane helix</keyword>
<dbReference type="PANTHER" id="PTHR34473">
    <property type="entry name" value="UPF0699 TRANSMEMBRANE PROTEIN YDBS"/>
    <property type="match status" value="1"/>
</dbReference>
<dbReference type="EMBL" id="NMVI01000011">
    <property type="protein sequence ID" value="OYN88865.1"/>
    <property type="molecule type" value="Genomic_DNA"/>
</dbReference>
<comment type="caution">
    <text evidence="4">The sequence shown here is derived from an EMBL/GenBank/DDBJ whole genome shotgun (WGS) entry which is preliminary data.</text>
</comment>
<proteinExistence type="predicted"/>
<reference evidence="4 5" key="1">
    <citation type="submission" date="2017-07" db="EMBL/GenBank/DDBJ databases">
        <title>Draft whole genome sequences of clinical Proprionibacteriaceae strains.</title>
        <authorList>
            <person name="Bernier A.-M."/>
            <person name="Bernard K."/>
            <person name="Domingo M.-C."/>
        </authorList>
    </citation>
    <scope>NUCLEOTIDE SEQUENCE [LARGE SCALE GENOMIC DNA]</scope>
    <source>
        <strain evidence="4 5">NML 160184</strain>
    </source>
</reference>
<evidence type="ECO:0000313" key="4">
    <source>
        <dbReference type="EMBL" id="OYN88865.1"/>
    </source>
</evidence>
<name>A0A255EGY4_9ACTN</name>
<dbReference type="InterPro" id="IPR005182">
    <property type="entry name" value="YdbS-like_PH"/>
</dbReference>
<gene>
    <name evidence="4" type="ORF">CGZ92_03960</name>
</gene>
<keyword evidence="2" id="KW-0472">Membrane</keyword>
<accession>A0A255EGY4</accession>
<feature type="compositionally biased region" description="Low complexity" evidence="1">
    <location>
        <begin position="45"/>
        <end position="88"/>
    </location>
</feature>
<feature type="transmembrane region" description="Helical" evidence="2">
    <location>
        <begin position="305"/>
        <end position="325"/>
    </location>
</feature>
<feature type="compositionally biased region" description="Basic residues" evidence="1">
    <location>
        <begin position="1"/>
        <end position="11"/>
    </location>
</feature>
<dbReference type="Pfam" id="PF03703">
    <property type="entry name" value="bPH_2"/>
    <property type="match status" value="3"/>
</dbReference>
<evidence type="ECO:0000259" key="3">
    <source>
        <dbReference type="Pfam" id="PF03703"/>
    </source>
</evidence>
<feature type="transmembrane region" description="Helical" evidence="2">
    <location>
        <begin position="137"/>
        <end position="159"/>
    </location>
</feature>
<evidence type="ECO:0000256" key="1">
    <source>
        <dbReference type="SAM" id="MobiDB-lite"/>
    </source>
</evidence>
<feature type="compositionally biased region" description="Basic and acidic residues" evidence="1">
    <location>
        <begin position="28"/>
        <end position="44"/>
    </location>
</feature>
<organism evidence="4 5">
    <name type="scientific">Parenemella sanctibonifatiensis</name>
    <dbReference type="NCBI Taxonomy" id="2016505"/>
    <lineage>
        <taxon>Bacteria</taxon>
        <taxon>Bacillati</taxon>
        <taxon>Actinomycetota</taxon>
        <taxon>Actinomycetes</taxon>
        <taxon>Propionibacteriales</taxon>
        <taxon>Propionibacteriaceae</taxon>
        <taxon>Parenemella</taxon>
    </lineage>
</organism>
<feature type="domain" description="YdbS-like PH" evidence="3">
    <location>
        <begin position="342"/>
        <end position="390"/>
    </location>
</feature>
<sequence length="532" mass="57362">MPPCRGCRRPRPTTCASASPPSAKSRHRDCERARHSPEPRRMLPPEDAAGAPDAPQGAHPETAETATTPETSGTAELSMPPGAASPEPAAAPPEKARLSRPHPLSPLVRGWGLLLAGVIIVGREFANTGEIPSIELILAIAGGLILIGGIASVASWWFTKYVIDDTEVRIETGWLSRTSRKIPFERIQSVDLTQPLIARLLGLAEVSIDAGSKDSTRLRYLGKAQAHRVRDFLVARALGNRDASVGDFGEADPAAYSSTAIRADETPIIRVAPGQLVLGAVLSTDFLISMLIIVAIPLASLINPALLLALPAMFGAVIGVIRTVGTRVLSQWHYQLLGSPGGLRITRGLTSLTSQSVPLDRIQGVRIKQPWLWRFLDRYQIDIEVLGGHKSEEDGQRSGMLLPIGTRAETLIALRAVLPDLDLADIELQPSPKRARWRHPLSAGNLAWGWNDRHVITESGWMDLRTDIAPIAKHQSVRMVQGPRTRLLRLATVRFDSTPGPVDQSARCLDPGDALALVLAHPAKAARARAAS</sequence>
<feature type="domain" description="YdbS-like PH" evidence="3">
    <location>
        <begin position="451"/>
        <end position="506"/>
    </location>
</feature>
<protein>
    <recommendedName>
        <fullName evidence="3">YdbS-like PH domain-containing protein</fullName>
    </recommendedName>
</protein>
<dbReference type="Proteomes" id="UP000216533">
    <property type="component" value="Unassembled WGS sequence"/>
</dbReference>
<keyword evidence="2" id="KW-0812">Transmembrane</keyword>
<evidence type="ECO:0000313" key="5">
    <source>
        <dbReference type="Proteomes" id="UP000216533"/>
    </source>
</evidence>
<dbReference type="PANTHER" id="PTHR34473:SF2">
    <property type="entry name" value="UPF0699 TRANSMEMBRANE PROTEIN YDBT"/>
    <property type="match status" value="1"/>
</dbReference>
<feature type="transmembrane region" description="Helical" evidence="2">
    <location>
        <begin position="276"/>
        <end position="299"/>
    </location>
</feature>
<feature type="transmembrane region" description="Helical" evidence="2">
    <location>
        <begin position="107"/>
        <end position="125"/>
    </location>
</feature>